<gene>
    <name evidence="2" type="ORF">PLEPLA_LOCUS10916</name>
</gene>
<feature type="compositionally biased region" description="Basic and acidic residues" evidence="1">
    <location>
        <begin position="88"/>
        <end position="99"/>
    </location>
</feature>
<dbReference type="AlphaFoldDB" id="A0A9N7U446"/>
<evidence type="ECO:0000313" key="2">
    <source>
        <dbReference type="EMBL" id="CAB1422998.1"/>
    </source>
</evidence>
<organism evidence="2 3">
    <name type="scientific">Pleuronectes platessa</name>
    <name type="common">European plaice</name>
    <dbReference type="NCBI Taxonomy" id="8262"/>
    <lineage>
        <taxon>Eukaryota</taxon>
        <taxon>Metazoa</taxon>
        <taxon>Chordata</taxon>
        <taxon>Craniata</taxon>
        <taxon>Vertebrata</taxon>
        <taxon>Euteleostomi</taxon>
        <taxon>Actinopterygii</taxon>
        <taxon>Neopterygii</taxon>
        <taxon>Teleostei</taxon>
        <taxon>Neoteleostei</taxon>
        <taxon>Acanthomorphata</taxon>
        <taxon>Carangaria</taxon>
        <taxon>Pleuronectiformes</taxon>
        <taxon>Pleuronectoidei</taxon>
        <taxon>Pleuronectidae</taxon>
        <taxon>Pleuronectes</taxon>
    </lineage>
</organism>
<proteinExistence type="predicted"/>
<evidence type="ECO:0000256" key="1">
    <source>
        <dbReference type="SAM" id="MobiDB-lite"/>
    </source>
</evidence>
<feature type="region of interest" description="Disordered" evidence="1">
    <location>
        <begin position="1"/>
        <end position="24"/>
    </location>
</feature>
<evidence type="ECO:0000313" key="3">
    <source>
        <dbReference type="Proteomes" id="UP001153269"/>
    </source>
</evidence>
<reference evidence="2" key="1">
    <citation type="submission" date="2020-03" db="EMBL/GenBank/DDBJ databases">
        <authorList>
            <person name="Weist P."/>
        </authorList>
    </citation>
    <scope>NUCLEOTIDE SEQUENCE</scope>
</reference>
<comment type="caution">
    <text evidence="2">The sequence shown here is derived from an EMBL/GenBank/DDBJ whole genome shotgun (WGS) entry which is preliminary data.</text>
</comment>
<protein>
    <submittedName>
        <fullName evidence="2">Uncharacterized protein</fullName>
    </submittedName>
</protein>
<name>A0A9N7U446_PLEPL</name>
<dbReference type="EMBL" id="CADEAL010000627">
    <property type="protein sequence ID" value="CAB1422998.1"/>
    <property type="molecule type" value="Genomic_DNA"/>
</dbReference>
<feature type="compositionally biased region" description="Low complexity" evidence="1">
    <location>
        <begin position="8"/>
        <end position="18"/>
    </location>
</feature>
<accession>A0A9N7U446</accession>
<feature type="region of interest" description="Disordered" evidence="1">
    <location>
        <begin position="60"/>
        <end position="99"/>
    </location>
</feature>
<sequence length="99" mass="10422">MASPNPASSSSSSSSSSSLHPDLLSLDTPLCQAHSVLNTSVCVSARLALVGESRLADETVNGSVHKPQNCREPLDYERTFSLPGPLESGERLEKAPLDS</sequence>
<keyword evidence="3" id="KW-1185">Reference proteome</keyword>
<dbReference type="Proteomes" id="UP001153269">
    <property type="component" value="Unassembled WGS sequence"/>
</dbReference>